<dbReference type="PANTHER" id="PTHR10622">
    <property type="entry name" value="HET DOMAIN-CONTAINING PROTEIN"/>
    <property type="match status" value="1"/>
</dbReference>
<evidence type="ECO:0000313" key="2">
    <source>
        <dbReference type="EMBL" id="KAK3689533.1"/>
    </source>
</evidence>
<evidence type="ECO:0000259" key="1">
    <source>
        <dbReference type="Pfam" id="PF06985"/>
    </source>
</evidence>
<name>A0AAE0XBG9_9PEZI</name>
<dbReference type="PANTHER" id="PTHR10622:SF10">
    <property type="entry name" value="HET DOMAIN-CONTAINING PROTEIN"/>
    <property type="match status" value="1"/>
</dbReference>
<evidence type="ECO:0000313" key="3">
    <source>
        <dbReference type="Proteomes" id="UP001270362"/>
    </source>
</evidence>
<keyword evidence="3" id="KW-1185">Reference proteome</keyword>
<feature type="domain" description="Heterokaryon incompatibility" evidence="1">
    <location>
        <begin position="8"/>
        <end position="75"/>
    </location>
</feature>
<dbReference type="EMBL" id="JAULSO010000002">
    <property type="protein sequence ID" value="KAK3689533.1"/>
    <property type="molecule type" value="Genomic_DNA"/>
</dbReference>
<accession>A0AAE0XBG9</accession>
<organism evidence="2 3">
    <name type="scientific">Podospora appendiculata</name>
    <dbReference type="NCBI Taxonomy" id="314037"/>
    <lineage>
        <taxon>Eukaryota</taxon>
        <taxon>Fungi</taxon>
        <taxon>Dikarya</taxon>
        <taxon>Ascomycota</taxon>
        <taxon>Pezizomycotina</taxon>
        <taxon>Sordariomycetes</taxon>
        <taxon>Sordariomycetidae</taxon>
        <taxon>Sordariales</taxon>
        <taxon>Podosporaceae</taxon>
        <taxon>Podospora</taxon>
    </lineage>
</organism>
<dbReference type="Pfam" id="PF06985">
    <property type="entry name" value="HET"/>
    <property type="match status" value="1"/>
</dbReference>
<gene>
    <name evidence="2" type="ORF">B0T22DRAFT_514056</name>
</gene>
<reference evidence="2" key="1">
    <citation type="journal article" date="2023" name="Mol. Phylogenet. Evol.">
        <title>Genome-scale phylogeny and comparative genomics of the fungal order Sordariales.</title>
        <authorList>
            <person name="Hensen N."/>
            <person name="Bonometti L."/>
            <person name="Westerberg I."/>
            <person name="Brannstrom I.O."/>
            <person name="Guillou S."/>
            <person name="Cros-Aarteil S."/>
            <person name="Calhoun S."/>
            <person name="Haridas S."/>
            <person name="Kuo A."/>
            <person name="Mondo S."/>
            <person name="Pangilinan J."/>
            <person name="Riley R."/>
            <person name="LaButti K."/>
            <person name="Andreopoulos B."/>
            <person name="Lipzen A."/>
            <person name="Chen C."/>
            <person name="Yan M."/>
            <person name="Daum C."/>
            <person name="Ng V."/>
            <person name="Clum A."/>
            <person name="Steindorff A."/>
            <person name="Ohm R.A."/>
            <person name="Martin F."/>
            <person name="Silar P."/>
            <person name="Natvig D.O."/>
            <person name="Lalanne C."/>
            <person name="Gautier V."/>
            <person name="Ament-Velasquez S.L."/>
            <person name="Kruys A."/>
            <person name="Hutchinson M.I."/>
            <person name="Powell A.J."/>
            <person name="Barry K."/>
            <person name="Miller A.N."/>
            <person name="Grigoriev I.V."/>
            <person name="Debuchy R."/>
            <person name="Gladieux P."/>
            <person name="Hiltunen Thoren M."/>
            <person name="Johannesson H."/>
        </authorList>
    </citation>
    <scope>NUCLEOTIDE SEQUENCE</scope>
    <source>
        <strain evidence="2">CBS 314.62</strain>
    </source>
</reference>
<dbReference type="InterPro" id="IPR010730">
    <property type="entry name" value="HET"/>
</dbReference>
<comment type="caution">
    <text evidence="2">The sequence shown here is derived from an EMBL/GenBank/DDBJ whole genome shotgun (WGS) entry which is preliminary data.</text>
</comment>
<sequence length="432" mass="47790">MATTFPKYAILSHTWGKAEATFQDWQSLESAATKTGFAKIEGACRQAIRDGLGYVWADTNCIDKSSSSELSEAINSIPLASLQDPGSLTSPEQRRRLFQDSRWFERGWTLQELLAPGRCFFYGAAWNFLGTKDTLARFICEATGIESKFILGTAPIGSASISKRMSWVSKRRTTRAEDIAYCMLGIFNINLPMLYGEGARPFLRLQEELIRISADQTIFCWEWGRAVPASWGSILAPSPAEFANCGGFLPKLSSFAGEITPYALTNIGMTITLPYLQTSTRGICGILNVVHENSDLTRPTFLSFHRISDGDLLQRFHLPKTPFQMGDGMKLDVLPPKGFNIRARQSDGVSAPIVVVPKTSPDSSHGFLLLSDTVTYTGHRYANAHIVDYASKMPMLHFVPSPSQDFYAVMLHDFKDTSGQPVVATIILALRT</sequence>
<dbReference type="AlphaFoldDB" id="A0AAE0XBG9"/>
<dbReference type="Proteomes" id="UP001270362">
    <property type="component" value="Unassembled WGS sequence"/>
</dbReference>
<reference evidence="2" key="2">
    <citation type="submission" date="2023-06" db="EMBL/GenBank/DDBJ databases">
        <authorList>
            <consortium name="Lawrence Berkeley National Laboratory"/>
            <person name="Haridas S."/>
            <person name="Hensen N."/>
            <person name="Bonometti L."/>
            <person name="Westerberg I."/>
            <person name="Brannstrom I.O."/>
            <person name="Guillou S."/>
            <person name="Cros-Aarteil S."/>
            <person name="Calhoun S."/>
            <person name="Kuo A."/>
            <person name="Mondo S."/>
            <person name="Pangilinan J."/>
            <person name="Riley R."/>
            <person name="Labutti K."/>
            <person name="Andreopoulos B."/>
            <person name="Lipzen A."/>
            <person name="Chen C."/>
            <person name="Yanf M."/>
            <person name="Daum C."/>
            <person name="Ng V."/>
            <person name="Clum A."/>
            <person name="Steindorff A."/>
            <person name="Ohm R."/>
            <person name="Martin F."/>
            <person name="Silar P."/>
            <person name="Natvig D."/>
            <person name="Lalanne C."/>
            <person name="Gautier V."/>
            <person name="Ament-Velasquez S.L."/>
            <person name="Kruys A."/>
            <person name="Hutchinson M.I."/>
            <person name="Powell A.J."/>
            <person name="Barry K."/>
            <person name="Miller A.N."/>
            <person name="Grigoriev I.V."/>
            <person name="Debuchy R."/>
            <person name="Gladieux P."/>
            <person name="Thoren M.H."/>
            <person name="Johannesson H."/>
        </authorList>
    </citation>
    <scope>NUCLEOTIDE SEQUENCE</scope>
    <source>
        <strain evidence="2">CBS 314.62</strain>
    </source>
</reference>
<proteinExistence type="predicted"/>
<protein>
    <recommendedName>
        <fullName evidence="1">Heterokaryon incompatibility domain-containing protein</fullName>
    </recommendedName>
</protein>